<proteinExistence type="predicted"/>
<gene>
    <name evidence="1" type="ORF">SAMN05444515_11135</name>
</gene>
<protein>
    <submittedName>
        <fullName evidence="1">Uncharacterized protein</fullName>
    </submittedName>
</protein>
<accession>A0A1H7N7Y6</accession>
<name>A0A1H7N7Y6_9GAMM</name>
<organism evidence="1 2">
    <name type="scientific">Ectothiorhodospira marina</name>
    <dbReference type="NCBI Taxonomy" id="1396821"/>
    <lineage>
        <taxon>Bacteria</taxon>
        <taxon>Pseudomonadati</taxon>
        <taxon>Pseudomonadota</taxon>
        <taxon>Gammaproteobacteria</taxon>
        <taxon>Chromatiales</taxon>
        <taxon>Ectothiorhodospiraceae</taxon>
        <taxon>Ectothiorhodospira</taxon>
    </lineage>
</organism>
<dbReference type="EMBL" id="FOAA01000011">
    <property type="protein sequence ID" value="SEL19401.1"/>
    <property type="molecule type" value="Genomic_DNA"/>
</dbReference>
<dbReference type="Proteomes" id="UP000199256">
    <property type="component" value="Unassembled WGS sequence"/>
</dbReference>
<dbReference type="OrthoDB" id="9429380at2"/>
<keyword evidence="2" id="KW-1185">Reference proteome</keyword>
<reference evidence="2" key="1">
    <citation type="submission" date="2016-10" db="EMBL/GenBank/DDBJ databases">
        <authorList>
            <person name="Varghese N."/>
            <person name="Submissions S."/>
        </authorList>
    </citation>
    <scope>NUCLEOTIDE SEQUENCE [LARGE SCALE GENOMIC DNA]</scope>
    <source>
        <strain evidence="2">DSM 241</strain>
    </source>
</reference>
<dbReference type="AlphaFoldDB" id="A0A1H7N7Y6"/>
<dbReference type="STRING" id="1396821.SAMN05444515_11135"/>
<dbReference type="RefSeq" id="WP_143050464.1">
    <property type="nucleotide sequence ID" value="NZ_FOAA01000011.1"/>
</dbReference>
<evidence type="ECO:0000313" key="2">
    <source>
        <dbReference type="Proteomes" id="UP000199256"/>
    </source>
</evidence>
<evidence type="ECO:0000313" key="1">
    <source>
        <dbReference type="EMBL" id="SEL19401.1"/>
    </source>
</evidence>
<sequence>MSIKEWLHREFTELELETVSDAFGGQSIGNRAPNFAFGRLMAHLGENINSCEEPLRSGLDSLKRTMNPGEFKYAMACLGRFAFCIELTNLKITSTKMKTRWVPGSITKTRPGSFQNYQGIFAPGEDDRASTFNECYNILCKCVELLANSPPHLMLLKLFSKVQRGVSYEHVFTYYNPASAPIHIADNVKLTGLNDASWLAKARPIIYPLLSSDLAKKIKTKSYKTDRSQTGEVQTNRAKRWECVYVDFQRASIEECWSVEKKLLSDVAHFEGFPEAGKRDLIISGLFFDQEPTVCPITFKPLQFSELLGRGGHGESQFQVGHMTPLKAGGRHVGSNISWISYDGNRIQGSLSVDETRGLIAGTCKRMVQRNLINLQDFHDLL</sequence>